<accession>A0A7C2Z021</accession>
<evidence type="ECO:0000313" key="1">
    <source>
        <dbReference type="EMBL" id="HEU98200.1"/>
    </source>
</evidence>
<evidence type="ECO:0008006" key="2">
    <source>
        <dbReference type="Google" id="ProtNLM"/>
    </source>
</evidence>
<sequence>MKEICETISKLDSISGTSSSSNPAILFSILYLVSKDPKKGRIQISRLLATSEQIVRNAIRRLSELEFLTSNGRVKNVRTPIAEAMKCLFVRRLIAHIETLGWENPLLVGFYLSDGRKLKIGEVLEIRDEIIKWGGNAAIVFSVMGKTIDVPGIEVLREIEKVLKEEGKRKNNGIYALVSSKYDYNDFFIFYGFVKKVCELQSHSENIEL</sequence>
<protein>
    <recommendedName>
        <fullName evidence="2">DUF4443 domain-containing protein</fullName>
    </recommendedName>
</protein>
<dbReference type="Proteomes" id="UP000885664">
    <property type="component" value="Unassembled WGS sequence"/>
</dbReference>
<gene>
    <name evidence="1" type="ORF">ENO36_05050</name>
</gene>
<name>A0A7C2Z021_9CREN</name>
<comment type="caution">
    <text evidence="1">The sequence shown here is derived from an EMBL/GenBank/DDBJ whole genome shotgun (WGS) entry which is preliminary data.</text>
</comment>
<organism evidence="1">
    <name type="scientific">Fervidicoccus fontis</name>
    <dbReference type="NCBI Taxonomy" id="683846"/>
    <lineage>
        <taxon>Archaea</taxon>
        <taxon>Thermoproteota</taxon>
        <taxon>Thermoprotei</taxon>
        <taxon>Fervidicoccales</taxon>
        <taxon>Fervidicoccaceae</taxon>
        <taxon>Fervidicoccus</taxon>
    </lineage>
</organism>
<dbReference type="AlphaFoldDB" id="A0A7C2Z021"/>
<proteinExistence type="predicted"/>
<reference evidence="1" key="1">
    <citation type="journal article" date="2020" name="mSystems">
        <title>Genome- and Community-Level Interaction Insights into Carbon Utilization and Element Cycling Functions of Hydrothermarchaeota in Hydrothermal Sediment.</title>
        <authorList>
            <person name="Zhou Z."/>
            <person name="Liu Y."/>
            <person name="Xu W."/>
            <person name="Pan J."/>
            <person name="Luo Z.H."/>
            <person name="Li M."/>
        </authorList>
    </citation>
    <scope>NUCLEOTIDE SEQUENCE [LARGE SCALE GENOMIC DNA]</scope>
    <source>
        <strain evidence="1">SpSt-1259</strain>
    </source>
</reference>
<dbReference type="EMBL" id="DSFE01000106">
    <property type="protein sequence ID" value="HEU98200.1"/>
    <property type="molecule type" value="Genomic_DNA"/>
</dbReference>